<organism evidence="1 2">
    <name type="scientific">Roseimicrobium gellanilyticum</name>
    <dbReference type="NCBI Taxonomy" id="748857"/>
    <lineage>
        <taxon>Bacteria</taxon>
        <taxon>Pseudomonadati</taxon>
        <taxon>Verrucomicrobiota</taxon>
        <taxon>Verrucomicrobiia</taxon>
        <taxon>Verrucomicrobiales</taxon>
        <taxon>Verrucomicrobiaceae</taxon>
        <taxon>Roseimicrobium</taxon>
    </lineage>
</organism>
<evidence type="ECO:0000313" key="2">
    <source>
        <dbReference type="Proteomes" id="UP000253426"/>
    </source>
</evidence>
<dbReference type="Gene3D" id="3.40.50.2300">
    <property type="match status" value="1"/>
</dbReference>
<evidence type="ECO:0000313" key="1">
    <source>
        <dbReference type="EMBL" id="RBP38648.1"/>
    </source>
</evidence>
<keyword evidence="2" id="KW-1185">Reference proteome</keyword>
<protein>
    <submittedName>
        <fullName evidence="1">Uncharacterized protein</fullName>
    </submittedName>
</protein>
<reference evidence="1 2" key="1">
    <citation type="submission" date="2018-06" db="EMBL/GenBank/DDBJ databases">
        <title>Genomic Encyclopedia of Type Strains, Phase IV (KMG-IV): sequencing the most valuable type-strain genomes for metagenomic binning, comparative biology and taxonomic classification.</title>
        <authorList>
            <person name="Goeker M."/>
        </authorList>
    </citation>
    <scope>NUCLEOTIDE SEQUENCE [LARGE SCALE GENOMIC DNA]</scope>
    <source>
        <strain evidence="1 2">DSM 25532</strain>
    </source>
</reference>
<dbReference type="OrthoDB" id="9994901at2"/>
<gene>
    <name evidence="1" type="ORF">DES53_111168</name>
</gene>
<dbReference type="AlphaFoldDB" id="A0A366H8T9"/>
<comment type="caution">
    <text evidence="1">The sequence shown here is derived from an EMBL/GenBank/DDBJ whole genome shotgun (WGS) entry which is preliminary data.</text>
</comment>
<dbReference type="InterPro" id="IPR011006">
    <property type="entry name" value="CheY-like_superfamily"/>
</dbReference>
<name>A0A366H8T9_9BACT</name>
<accession>A0A366H8T9</accession>
<sequence length="387" mass="43391">MTLDTLLPVTAKASEVLQEYDDRPIKVLLVEDVAAYADEVKIFFETEAEIAKAKIDVRIEHSAEKAYANLKEAERNKEPFDAVVLDYCLPQTEGTSEKPDLALANFCRTTPDACRQAYQLTSYTDSEDLKSFWESDPLDIEDVLLSKEEPWSLKKLSSMILGQAKASVPGNPPDAVVLAHFRILVVSCDDELHAQTENTLSSFEDHYKVERGVARSLTECIAVVNRRAAVGAAFDAIFIDADVSDITESRELARFCAEQESKSGRVYLLVRPGVKESLPHASDYSILQKSETIVAEVLSGLRFQEIKGPLQSVWLAEYLGKIPTGTWKPRMPKGFSLGLFARRLQKVWPDLDEQTKNKARNLFHISEHGPDSDLPEIGLRQFERKLT</sequence>
<dbReference type="RefSeq" id="WP_113961095.1">
    <property type="nucleotide sequence ID" value="NZ_QNRR01000011.1"/>
</dbReference>
<dbReference type="Proteomes" id="UP000253426">
    <property type="component" value="Unassembled WGS sequence"/>
</dbReference>
<dbReference type="EMBL" id="QNRR01000011">
    <property type="protein sequence ID" value="RBP38648.1"/>
    <property type="molecule type" value="Genomic_DNA"/>
</dbReference>
<proteinExistence type="predicted"/>
<dbReference type="SUPFAM" id="SSF52172">
    <property type="entry name" value="CheY-like"/>
    <property type="match status" value="1"/>
</dbReference>